<dbReference type="InterPro" id="IPR051681">
    <property type="entry name" value="Ser/Thr_Kinases-Pseudokinases"/>
</dbReference>
<dbReference type="SUPFAM" id="SSF56112">
    <property type="entry name" value="Protein kinase-like (PK-like)"/>
    <property type="match status" value="1"/>
</dbReference>
<name>A0A4R4P1S6_9ACTN</name>
<dbReference type="PANTHER" id="PTHR44329">
    <property type="entry name" value="SERINE/THREONINE-PROTEIN KINASE TNNI3K-RELATED"/>
    <property type="match status" value="1"/>
</dbReference>
<dbReference type="Gene3D" id="1.10.510.10">
    <property type="entry name" value="Transferase(Phosphotransferase) domain 1"/>
    <property type="match status" value="1"/>
</dbReference>
<accession>A0A4R4P1S6</accession>
<dbReference type="OrthoDB" id="1022767at2"/>
<protein>
    <recommendedName>
        <fullName evidence="1">Protein kinase domain-containing protein</fullName>
    </recommendedName>
</protein>
<dbReference type="SMART" id="SM00220">
    <property type="entry name" value="S_TKc"/>
    <property type="match status" value="1"/>
</dbReference>
<reference evidence="2 3" key="1">
    <citation type="submission" date="2019-03" db="EMBL/GenBank/DDBJ databases">
        <title>Draft genome sequences of novel Actinobacteria.</title>
        <authorList>
            <person name="Sahin N."/>
            <person name="Ay H."/>
            <person name="Saygin H."/>
        </authorList>
    </citation>
    <scope>NUCLEOTIDE SEQUENCE [LARGE SCALE GENOMIC DNA]</scope>
    <source>
        <strain evidence="2 3">DSM 45347</strain>
    </source>
</reference>
<dbReference type="InterPro" id="IPR011009">
    <property type="entry name" value="Kinase-like_dom_sf"/>
</dbReference>
<evidence type="ECO:0000313" key="2">
    <source>
        <dbReference type="EMBL" id="TDC15514.1"/>
    </source>
</evidence>
<dbReference type="AlphaFoldDB" id="A0A4R4P1S6"/>
<dbReference type="EMBL" id="SMJW01000065">
    <property type="protein sequence ID" value="TDC15514.1"/>
    <property type="molecule type" value="Genomic_DNA"/>
</dbReference>
<gene>
    <name evidence="2" type="ORF">E1284_15225</name>
</gene>
<feature type="domain" description="Protein kinase" evidence="1">
    <location>
        <begin position="29"/>
        <end position="307"/>
    </location>
</feature>
<comment type="caution">
    <text evidence="2">The sequence shown here is derived from an EMBL/GenBank/DDBJ whole genome shotgun (WGS) entry which is preliminary data.</text>
</comment>
<dbReference type="PROSITE" id="PS50011">
    <property type="entry name" value="PROTEIN_KINASE_DOM"/>
    <property type="match status" value="1"/>
</dbReference>
<organism evidence="2 3">
    <name type="scientific">Actinomadura bangladeshensis</name>
    <dbReference type="NCBI Taxonomy" id="453573"/>
    <lineage>
        <taxon>Bacteria</taxon>
        <taxon>Bacillati</taxon>
        <taxon>Actinomycetota</taxon>
        <taxon>Actinomycetes</taxon>
        <taxon>Streptosporangiales</taxon>
        <taxon>Thermomonosporaceae</taxon>
        <taxon>Actinomadura</taxon>
    </lineage>
</organism>
<dbReference type="GO" id="GO:0005524">
    <property type="term" value="F:ATP binding"/>
    <property type="evidence" value="ECO:0007669"/>
    <property type="project" value="InterPro"/>
</dbReference>
<proteinExistence type="predicted"/>
<evidence type="ECO:0000259" key="1">
    <source>
        <dbReference type="PROSITE" id="PS50011"/>
    </source>
</evidence>
<evidence type="ECO:0000313" key="3">
    <source>
        <dbReference type="Proteomes" id="UP000295431"/>
    </source>
</evidence>
<sequence>MPTADKVSGRRSRRLRPGDILHDDRGEALELVEEIGGGGQGTVWSLTGGRAAVKIVKPGTGMAPDRLRGRLAAVRRYDLAGIPIARPLSLLTGDHVGYTMELLDAMTNLGSLAAPEADVKDWFVRTGGLARRLRLLALAAEAFARLHARGLAYGDISPGNVLVSANSGHDQVWLIDPDNLSVESGGGEPVYFTRGYGAPEVVDDHAGQDSLTDVYSFAVLAFEILTLVHPFQGDAVYADPERLEEAAFAGRLPWIDHSSDDGNRSSLGLARPTVLTRGLQTLARRTFEDGLRRPARRPGMEEWHDKLHQAALLMVPCPDCASTYHGAEARCPWCGRERPPILRCDVHGRLPAGCVPGTDGECETDRLLSLLLSPRQAQTVRARTAVLHLDRGPADLPIDPGEPVVQLDWDGRARVTVQRVGRHPTRMVDRIMHRSIPLGTGDIWPIDMDETGQWSIHFGPPDEPHRFLRLLRSRQGAR</sequence>
<dbReference type="GO" id="GO:0004674">
    <property type="term" value="F:protein serine/threonine kinase activity"/>
    <property type="evidence" value="ECO:0007669"/>
    <property type="project" value="TreeGrafter"/>
</dbReference>
<keyword evidence="3" id="KW-1185">Reference proteome</keyword>
<dbReference type="Pfam" id="PF00069">
    <property type="entry name" value="Pkinase"/>
    <property type="match status" value="1"/>
</dbReference>
<dbReference type="RefSeq" id="WP_131939735.1">
    <property type="nucleotide sequence ID" value="NZ_BAAAMX010000042.1"/>
</dbReference>
<dbReference type="Proteomes" id="UP000295431">
    <property type="component" value="Unassembled WGS sequence"/>
</dbReference>
<dbReference type="InterPro" id="IPR000719">
    <property type="entry name" value="Prot_kinase_dom"/>
</dbReference>